<protein>
    <recommendedName>
        <fullName evidence="4">YncE family protein</fullName>
    </recommendedName>
</protein>
<dbReference type="EMBL" id="DSQF01000004">
    <property type="protein sequence ID" value="HGZ42366.1"/>
    <property type="molecule type" value="Genomic_DNA"/>
</dbReference>
<sequence>MRLPVLLAAALACAALAAPGPRAGASGPARAATPAVAAGLLIVLNKSGHEAALVDPVRLEVVARLPTGKGPHEVAVSPDGRRAFVADYGAYAVFKEGSGPPTNRAARSRCSTSNGAASRPPGTSVLTAARTASRRAATARSCG</sequence>
<feature type="compositionally biased region" description="Low complexity" evidence="1">
    <location>
        <begin position="127"/>
        <end position="143"/>
    </location>
</feature>
<feature type="signal peptide" evidence="2">
    <location>
        <begin position="1"/>
        <end position="17"/>
    </location>
</feature>
<feature type="region of interest" description="Disordered" evidence="1">
    <location>
        <begin position="97"/>
        <end position="143"/>
    </location>
</feature>
<name>A0A832MKZ4_UNCEI</name>
<reference evidence="3" key="1">
    <citation type="journal article" date="2020" name="mSystems">
        <title>Genome- and Community-Level Interaction Insights into Carbon Utilization and Element Cycling Functions of Hydrothermarchaeota in Hydrothermal Sediment.</title>
        <authorList>
            <person name="Zhou Z."/>
            <person name="Liu Y."/>
            <person name="Xu W."/>
            <person name="Pan J."/>
            <person name="Luo Z.H."/>
            <person name="Li M."/>
        </authorList>
    </citation>
    <scope>NUCLEOTIDE SEQUENCE [LARGE SCALE GENOMIC DNA]</scope>
    <source>
        <strain evidence="3">SpSt-381</strain>
    </source>
</reference>
<dbReference type="AlphaFoldDB" id="A0A832MKZ4"/>
<keyword evidence="2" id="KW-0732">Signal</keyword>
<gene>
    <name evidence="3" type="ORF">ENR23_02885</name>
</gene>
<evidence type="ECO:0008006" key="4">
    <source>
        <dbReference type="Google" id="ProtNLM"/>
    </source>
</evidence>
<comment type="caution">
    <text evidence="3">The sequence shown here is derived from an EMBL/GenBank/DDBJ whole genome shotgun (WGS) entry which is preliminary data.</text>
</comment>
<evidence type="ECO:0000256" key="1">
    <source>
        <dbReference type="SAM" id="MobiDB-lite"/>
    </source>
</evidence>
<dbReference type="InterPro" id="IPR015943">
    <property type="entry name" value="WD40/YVTN_repeat-like_dom_sf"/>
</dbReference>
<dbReference type="SUPFAM" id="SSF50974">
    <property type="entry name" value="Nitrous oxide reductase, N-terminal domain"/>
    <property type="match status" value="1"/>
</dbReference>
<dbReference type="Gene3D" id="2.130.10.10">
    <property type="entry name" value="YVTN repeat-like/Quinoprotein amine dehydrogenase"/>
    <property type="match status" value="1"/>
</dbReference>
<accession>A0A832MKZ4</accession>
<organism evidence="3">
    <name type="scientific">Eiseniibacteriota bacterium</name>
    <dbReference type="NCBI Taxonomy" id="2212470"/>
    <lineage>
        <taxon>Bacteria</taxon>
        <taxon>Candidatus Eiseniibacteriota</taxon>
    </lineage>
</organism>
<proteinExistence type="predicted"/>
<evidence type="ECO:0000256" key="2">
    <source>
        <dbReference type="SAM" id="SignalP"/>
    </source>
</evidence>
<feature type="chain" id="PRO_5032698124" description="YncE family protein" evidence="2">
    <location>
        <begin position="18"/>
        <end position="143"/>
    </location>
</feature>
<evidence type="ECO:0000313" key="3">
    <source>
        <dbReference type="EMBL" id="HGZ42366.1"/>
    </source>
</evidence>
<dbReference type="InterPro" id="IPR011045">
    <property type="entry name" value="N2O_reductase_N"/>
</dbReference>